<organism evidence="2 4">
    <name type="scientific">Agrilus planipennis</name>
    <name type="common">Emerald ash borer</name>
    <name type="synonym">Agrilus marcopoli</name>
    <dbReference type="NCBI Taxonomy" id="224129"/>
    <lineage>
        <taxon>Eukaryota</taxon>
        <taxon>Metazoa</taxon>
        <taxon>Ecdysozoa</taxon>
        <taxon>Arthropoda</taxon>
        <taxon>Hexapoda</taxon>
        <taxon>Insecta</taxon>
        <taxon>Pterygota</taxon>
        <taxon>Neoptera</taxon>
        <taxon>Endopterygota</taxon>
        <taxon>Coleoptera</taxon>
        <taxon>Polyphaga</taxon>
        <taxon>Elateriformia</taxon>
        <taxon>Buprestoidea</taxon>
        <taxon>Buprestidae</taxon>
        <taxon>Agrilinae</taxon>
        <taxon>Agrilus</taxon>
    </lineage>
</organism>
<evidence type="ECO:0000256" key="1">
    <source>
        <dbReference type="SAM" id="MobiDB-lite"/>
    </source>
</evidence>
<name>A0A7F5RIH1_AGRPL</name>
<dbReference type="Proteomes" id="UP000192223">
    <property type="component" value="Unplaced"/>
</dbReference>
<evidence type="ECO:0000313" key="4">
    <source>
        <dbReference type="RefSeq" id="XP_025835660.1"/>
    </source>
</evidence>
<evidence type="ECO:0000313" key="5">
    <source>
        <dbReference type="RefSeq" id="XP_025835661.1"/>
    </source>
</evidence>
<dbReference type="KEGG" id="apln:108733915"/>
<feature type="compositionally biased region" description="Polar residues" evidence="1">
    <location>
        <begin position="101"/>
        <end position="110"/>
    </location>
</feature>
<feature type="region of interest" description="Disordered" evidence="1">
    <location>
        <begin position="98"/>
        <end position="129"/>
    </location>
</feature>
<keyword evidence="2" id="KW-1185">Reference proteome</keyword>
<protein>
    <submittedName>
        <fullName evidence="3 4">Uncharacterized protein LOC108733915</fullName>
    </submittedName>
</protein>
<sequence length="205" mass="22997">MVETAYEFECNRAELLGLDKPDFQEFCKEYDAKKAAEEIALETEHLKEIESENEALKGVSGGLEELSSILRSTQKRITNFKVSYGSITDYLKDKIGRRGSGASTKSANSESTDDPQMISQHPNDSSNEHLHTQEIKLVNDKGTTQFENKGFENDKEEVVASHLDTDLSRALDNHVDKLDSLVTKAENCEIGLRHQNKQMKGFLGK</sequence>
<dbReference type="RefSeq" id="XP_025835660.1">
    <property type="nucleotide sequence ID" value="XM_025979875.1"/>
</dbReference>
<evidence type="ECO:0000313" key="3">
    <source>
        <dbReference type="RefSeq" id="XP_025835659.1"/>
    </source>
</evidence>
<dbReference type="GeneID" id="108733915"/>
<reference evidence="3 4" key="1">
    <citation type="submission" date="2025-04" db="UniProtKB">
        <authorList>
            <consortium name="RefSeq"/>
        </authorList>
    </citation>
    <scope>IDENTIFICATION</scope>
    <source>
        <tissue evidence="3 4">Entire body</tissue>
    </source>
</reference>
<dbReference type="RefSeq" id="XP_025835659.1">
    <property type="nucleotide sequence ID" value="XM_025979874.1"/>
</dbReference>
<accession>A0A7F5RIH1</accession>
<gene>
    <name evidence="3 4 5" type="primary">LOC108733915</name>
</gene>
<dbReference type="RefSeq" id="XP_025835661.1">
    <property type="nucleotide sequence ID" value="XM_025979876.1"/>
</dbReference>
<dbReference type="AlphaFoldDB" id="A0A7F5RIH1"/>
<evidence type="ECO:0000313" key="2">
    <source>
        <dbReference type="Proteomes" id="UP000192223"/>
    </source>
</evidence>
<dbReference type="OrthoDB" id="8192965at2759"/>
<proteinExistence type="predicted"/>